<gene>
    <name evidence="3" type="ORF">E2C01_082768</name>
</gene>
<proteinExistence type="predicted"/>
<dbReference type="Proteomes" id="UP000324222">
    <property type="component" value="Unassembled WGS sequence"/>
</dbReference>
<evidence type="ECO:0000256" key="2">
    <source>
        <dbReference type="SAM" id="Phobius"/>
    </source>
</evidence>
<dbReference type="AlphaFoldDB" id="A0A5B7J4N1"/>
<dbReference type="EMBL" id="VSRR010075928">
    <property type="protein sequence ID" value="MPC87888.1"/>
    <property type="molecule type" value="Genomic_DNA"/>
</dbReference>
<comment type="caution">
    <text evidence="3">The sequence shown here is derived from an EMBL/GenBank/DDBJ whole genome shotgun (WGS) entry which is preliminary data.</text>
</comment>
<evidence type="ECO:0000313" key="3">
    <source>
        <dbReference type="EMBL" id="MPC87888.1"/>
    </source>
</evidence>
<protein>
    <submittedName>
        <fullName evidence="3">Uncharacterized protein</fullName>
    </submittedName>
</protein>
<keyword evidence="2" id="KW-0812">Transmembrane</keyword>
<keyword evidence="2" id="KW-0472">Membrane</keyword>
<reference evidence="3 4" key="1">
    <citation type="submission" date="2019-05" db="EMBL/GenBank/DDBJ databases">
        <title>Another draft genome of Portunus trituberculatus and its Hox gene families provides insights of decapod evolution.</title>
        <authorList>
            <person name="Jeong J.-H."/>
            <person name="Song I."/>
            <person name="Kim S."/>
            <person name="Choi T."/>
            <person name="Kim D."/>
            <person name="Ryu S."/>
            <person name="Kim W."/>
        </authorList>
    </citation>
    <scope>NUCLEOTIDE SEQUENCE [LARGE SCALE GENOMIC DNA]</scope>
    <source>
        <tissue evidence="3">Muscle</tissue>
    </source>
</reference>
<sequence>MEADPSPSSSKCQSGLSNLGVLEMHEDDGGAAGLRRWAAREGTSGGLLLLLLVVVVVVAVVVVVVVGEGIRGVGSDTWREDGEPGTQTRREVGKGGIEAGKQRWC</sequence>
<feature type="transmembrane region" description="Helical" evidence="2">
    <location>
        <begin position="46"/>
        <end position="66"/>
    </location>
</feature>
<evidence type="ECO:0000313" key="4">
    <source>
        <dbReference type="Proteomes" id="UP000324222"/>
    </source>
</evidence>
<keyword evidence="4" id="KW-1185">Reference proteome</keyword>
<feature type="compositionally biased region" description="Basic and acidic residues" evidence="1">
    <location>
        <begin position="77"/>
        <end position="93"/>
    </location>
</feature>
<feature type="region of interest" description="Disordered" evidence="1">
    <location>
        <begin position="77"/>
        <end position="105"/>
    </location>
</feature>
<organism evidence="3 4">
    <name type="scientific">Portunus trituberculatus</name>
    <name type="common">Swimming crab</name>
    <name type="synonym">Neptunus trituberculatus</name>
    <dbReference type="NCBI Taxonomy" id="210409"/>
    <lineage>
        <taxon>Eukaryota</taxon>
        <taxon>Metazoa</taxon>
        <taxon>Ecdysozoa</taxon>
        <taxon>Arthropoda</taxon>
        <taxon>Crustacea</taxon>
        <taxon>Multicrustacea</taxon>
        <taxon>Malacostraca</taxon>
        <taxon>Eumalacostraca</taxon>
        <taxon>Eucarida</taxon>
        <taxon>Decapoda</taxon>
        <taxon>Pleocyemata</taxon>
        <taxon>Brachyura</taxon>
        <taxon>Eubrachyura</taxon>
        <taxon>Portunoidea</taxon>
        <taxon>Portunidae</taxon>
        <taxon>Portuninae</taxon>
        <taxon>Portunus</taxon>
    </lineage>
</organism>
<accession>A0A5B7J4N1</accession>
<name>A0A5B7J4N1_PORTR</name>
<keyword evidence="2" id="KW-1133">Transmembrane helix</keyword>
<evidence type="ECO:0000256" key="1">
    <source>
        <dbReference type="SAM" id="MobiDB-lite"/>
    </source>
</evidence>